<dbReference type="EMBL" id="BAAAVI010000063">
    <property type="protein sequence ID" value="GAA2898857.1"/>
    <property type="molecule type" value="Genomic_DNA"/>
</dbReference>
<dbReference type="Pfam" id="PF22234">
    <property type="entry name" value="Rv2466c-like"/>
    <property type="match status" value="1"/>
</dbReference>
<dbReference type="Proteomes" id="UP001500831">
    <property type="component" value="Unassembled WGS sequence"/>
</dbReference>
<evidence type="ECO:0000313" key="1">
    <source>
        <dbReference type="EMBL" id="GAA2898857.1"/>
    </source>
</evidence>
<gene>
    <name evidence="1" type="ORF">GCM10010517_64260</name>
</gene>
<sequence length="207" mass="22610">MTDKTIADFWFDPSCPYTWVTSRWMVEVTKVRPVEVRWRVMSLSVLNEGRDDDPEGDPEGYLWVPARICAAVQQEYGSERLGRLYTAMWTHGRDRGADEWLAPLHDALAAADLPPELAEAGQTTDHDDVLRASHDEGMAAIGGQGGTPVVAVTGAHGGRVAFFGPVISRVPRGEQAGRLWDGTLLVAGTPGFHALKGRPHEEPQLDG</sequence>
<dbReference type="InterPro" id="IPR036249">
    <property type="entry name" value="Thioredoxin-like_sf"/>
</dbReference>
<dbReference type="Gene3D" id="3.40.30.10">
    <property type="entry name" value="Glutaredoxin"/>
    <property type="match status" value="1"/>
</dbReference>
<organism evidence="1 2">
    <name type="scientific">Streptosporangium fragile</name>
    <dbReference type="NCBI Taxonomy" id="46186"/>
    <lineage>
        <taxon>Bacteria</taxon>
        <taxon>Bacillati</taxon>
        <taxon>Actinomycetota</taxon>
        <taxon>Actinomycetes</taxon>
        <taxon>Streptosporangiales</taxon>
        <taxon>Streptosporangiaceae</taxon>
        <taxon>Streptosporangium</taxon>
    </lineage>
</organism>
<dbReference type="SUPFAM" id="SSF52833">
    <property type="entry name" value="Thioredoxin-like"/>
    <property type="match status" value="1"/>
</dbReference>
<protein>
    <submittedName>
        <fullName evidence="1">DsbA family protein</fullName>
    </submittedName>
</protein>
<dbReference type="CDD" id="cd02972">
    <property type="entry name" value="DsbA_family"/>
    <property type="match status" value="1"/>
</dbReference>
<comment type="caution">
    <text evidence="1">The sequence shown here is derived from an EMBL/GenBank/DDBJ whole genome shotgun (WGS) entry which is preliminary data.</text>
</comment>
<accession>A0ABP6IMK3</accession>
<dbReference type="RefSeq" id="WP_344979384.1">
    <property type="nucleotide sequence ID" value="NZ_BAAAVI010000063.1"/>
</dbReference>
<keyword evidence="2" id="KW-1185">Reference proteome</keyword>
<name>A0ABP6IMK3_9ACTN</name>
<proteinExistence type="predicted"/>
<evidence type="ECO:0000313" key="2">
    <source>
        <dbReference type="Proteomes" id="UP001500831"/>
    </source>
</evidence>
<reference evidence="2" key="1">
    <citation type="journal article" date="2019" name="Int. J. Syst. Evol. Microbiol.">
        <title>The Global Catalogue of Microorganisms (GCM) 10K type strain sequencing project: providing services to taxonomists for standard genome sequencing and annotation.</title>
        <authorList>
            <consortium name="The Broad Institute Genomics Platform"/>
            <consortium name="The Broad Institute Genome Sequencing Center for Infectious Disease"/>
            <person name="Wu L."/>
            <person name="Ma J."/>
        </authorList>
    </citation>
    <scope>NUCLEOTIDE SEQUENCE [LARGE SCALE GENOMIC DNA]</scope>
    <source>
        <strain evidence="2">JCM 6242</strain>
    </source>
</reference>
<dbReference type="InterPro" id="IPR053977">
    <property type="entry name" value="Rv2466c-like"/>
</dbReference>